<dbReference type="GO" id="GO:0016776">
    <property type="term" value="F:phosphotransferase activity, phosphate group as acceptor"/>
    <property type="evidence" value="ECO:0007669"/>
    <property type="project" value="TreeGrafter"/>
</dbReference>
<evidence type="ECO:0000259" key="8">
    <source>
        <dbReference type="Pfam" id="PF00884"/>
    </source>
</evidence>
<evidence type="ECO:0000256" key="6">
    <source>
        <dbReference type="ARBA" id="ARBA00023136"/>
    </source>
</evidence>
<dbReference type="PANTHER" id="PTHR30443">
    <property type="entry name" value="INNER MEMBRANE PROTEIN"/>
    <property type="match status" value="1"/>
</dbReference>
<feature type="transmembrane region" description="Helical" evidence="7">
    <location>
        <begin position="105"/>
        <end position="132"/>
    </location>
</feature>
<keyword evidence="4 7" id="KW-0812">Transmembrane</keyword>
<keyword evidence="3" id="KW-0808">Transferase</keyword>
<evidence type="ECO:0000256" key="7">
    <source>
        <dbReference type="SAM" id="Phobius"/>
    </source>
</evidence>
<organism evidence="9 10">
    <name type="scientific">Helicobacter felis (strain ATCC 49179 / CCUG 28539 / NCTC 12436 / CS1)</name>
    <dbReference type="NCBI Taxonomy" id="936155"/>
    <lineage>
        <taxon>Bacteria</taxon>
        <taxon>Pseudomonadati</taxon>
        <taxon>Campylobacterota</taxon>
        <taxon>Epsilonproteobacteria</taxon>
        <taxon>Campylobacterales</taxon>
        <taxon>Helicobacteraceae</taxon>
        <taxon>Helicobacter</taxon>
    </lineage>
</organism>
<protein>
    <submittedName>
        <fullName evidence="9">Sulfatase</fullName>
    </submittedName>
</protein>
<evidence type="ECO:0000256" key="2">
    <source>
        <dbReference type="ARBA" id="ARBA00022475"/>
    </source>
</evidence>
<dbReference type="HOGENOM" id="CLU_018534_3_1_7"/>
<dbReference type="InterPro" id="IPR058130">
    <property type="entry name" value="PEA_transf_C"/>
</dbReference>
<dbReference type="InterPro" id="IPR017850">
    <property type="entry name" value="Alkaline_phosphatase_core_sf"/>
</dbReference>
<dbReference type="RefSeq" id="WP_013470120.1">
    <property type="nucleotide sequence ID" value="NC_014810.2"/>
</dbReference>
<evidence type="ECO:0000256" key="4">
    <source>
        <dbReference type="ARBA" id="ARBA00022692"/>
    </source>
</evidence>
<keyword evidence="10" id="KW-1185">Reference proteome</keyword>
<evidence type="ECO:0000256" key="1">
    <source>
        <dbReference type="ARBA" id="ARBA00004651"/>
    </source>
</evidence>
<dbReference type="Gene3D" id="3.40.720.10">
    <property type="entry name" value="Alkaline Phosphatase, subunit A"/>
    <property type="match status" value="1"/>
</dbReference>
<dbReference type="KEGG" id="hfe:HFELIS_16310"/>
<dbReference type="eggNOG" id="COG2194">
    <property type="taxonomic scope" value="Bacteria"/>
</dbReference>
<feature type="domain" description="Sulfatase N-terminal" evidence="8">
    <location>
        <begin position="225"/>
        <end position="492"/>
    </location>
</feature>
<evidence type="ECO:0000256" key="5">
    <source>
        <dbReference type="ARBA" id="ARBA00022989"/>
    </source>
</evidence>
<feature type="transmembrane region" description="Helical" evidence="7">
    <location>
        <begin position="66"/>
        <end position="85"/>
    </location>
</feature>
<dbReference type="InterPro" id="IPR040423">
    <property type="entry name" value="PEA_transferase"/>
</dbReference>
<keyword evidence="6 7" id="KW-0472">Membrane</keyword>
<evidence type="ECO:0000313" key="9">
    <source>
        <dbReference type="EMBL" id="CBY83715.1"/>
    </source>
</evidence>
<accession>E7ABL0</accession>
<dbReference type="Pfam" id="PF00884">
    <property type="entry name" value="Sulfatase"/>
    <property type="match status" value="1"/>
</dbReference>
<dbReference type="GeneID" id="36134370"/>
<dbReference type="GO" id="GO:0009244">
    <property type="term" value="P:lipopolysaccharide core region biosynthetic process"/>
    <property type="evidence" value="ECO:0007669"/>
    <property type="project" value="TreeGrafter"/>
</dbReference>
<feature type="transmembrane region" description="Helical" evidence="7">
    <location>
        <begin position="144"/>
        <end position="164"/>
    </location>
</feature>
<proteinExistence type="predicted"/>
<name>E7ABL0_HELFC</name>
<feature type="transmembrane region" description="Helical" evidence="7">
    <location>
        <begin position="36"/>
        <end position="54"/>
    </location>
</feature>
<dbReference type="Proteomes" id="UP000007934">
    <property type="component" value="Chromosome"/>
</dbReference>
<dbReference type="EMBL" id="FQ670179">
    <property type="protein sequence ID" value="CBY83715.1"/>
    <property type="molecule type" value="Genomic_DNA"/>
</dbReference>
<gene>
    <name evidence="9" type="ordered locus">Hfelis_16310</name>
</gene>
<sequence>MVLDMRFFLMWLAPVFVVLFSANAESQYGRFVVGKVAFYSFFISFLIYWGLSFIKQRFVLQTTKNILLTVVLFFAFIDFFASYYFNMILTESLVNMIFSSHWVEVRAFFTLQVIPHTLLVLTTIAVCVAIASIRFQLVIQPKRIKVIFATLLLVHALHAFKGYYSSLKHMDHFYKFLCTQIIPSVKEIALIALNIREHSKIQAIYDKLKQPLPKDYIHVDSDTPPNVILVVGESESRSFMGVYDYSTPNTPFFSKLKQSQHLFLFTDVVSPFAYTLPVFQVLLNYSDVENSKTIPWYLTEGVGKIFKTAGYTTFWLDNQANPYLTDAFSLLSNSFDYKYWTNNDYENKDQILVDTYNNTVKSKLGTKNFILFHLVGNHFPYTNRFPHSFTKFTPKDVSYTELHVQNMTDKQTVADYVNSIYYTDHVLKEIFNLFKDKNAIILYLSDHGQDMFRSGHVFVHKCSNYGVEVPFAVYVTDKFKQSYPQKVKAIAQAVNKPFMIDV</sequence>
<evidence type="ECO:0000313" key="10">
    <source>
        <dbReference type="Proteomes" id="UP000007934"/>
    </source>
</evidence>
<dbReference type="GO" id="GO:0005886">
    <property type="term" value="C:plasma membrane"/>
    <property type="evidence" value="ECO:0007669"/>
    <property type="project" value="UniProtKB-SubCell"/>
</dbReference>
<keyword evidence="2" id="KW-1003">Cell membrane</keyword>
<dbReference type="CDD" id="cd16017">
    <property type="entry name" value="LptA"/>
    <property type="match status" value="1"/>
</dbReference>
<dbReference type="PANTHER" id="PTHR30443:SF2">
    <property type="entry name" value="PHOSPHOETHANOLAMINE TRANSFERASE EPTC"/>
    <property type="match status" value="1"/>
</dbReference>
<dbReference type="STRING" id="936155.HFELIS_16310"/>
<dbReference type="AlphaFoldDB" id="E7ABL0"/>
<dbReference type="InterPro" id="IPR000917">
    <property type="entry name" value="Sulfatase_N"/>
</dbReference>
<evidence type="ECO:0000256" key="3">
    <source>
        <dbReference type="ARBA" id="ARBA00022679"/>
    </source>
</evidence>
<comment type="subcellular location">
    <subcellularLocation>
        <location evidence="1">Cell membrane</location>
        <topology evidence="1">Multi-pass membrane protein</topology>
    </subcellularLocation>
</comment>
<reference evidence="9 10" key="1">
    <citation type="journal article" date="2011" name="Genome Biol. Evol.">
        <title>Comparative whole genome sequence analysis of the carcinogenic bacterial model pathogen Helicobacter felis.</title>
        <authorList>
            <person name="Arnold I.C."/>
            <person name="Zigova Z."/>
            <person name="Holden M."/>
            <person name="Lawley T.D."/>
            <person name="Rad R."/>
            <person name="Dougan G."/>
            <person name="Falkow S."/>
            <person name="Bentley S.D."/>
            <person name="Muller A."/>
        </authorList>
    </citation>
    <scope>NUCLEOTIDE SEQUENCE [LARGE SCALE GENOMIC DNA]</scope>
    <source>
        <strain evidence="10">ATCC 49179 / CCUG 28539 / NCTC 12436 / CS1</strain>
    </source>
</reference>
<keyword evidence="5 7" id="KW-1133">Transmembrane helix</keyword>
<dbReference type="SUPFAM" id="SSF53649">
    <property type="entry name" value="Alkaline phosphatase-like"/>
    <property type="match status" value="1"/>
</dbReference>